<dbReference type="CDD" id="cd00009">
    <property type="entry name" value="AAA"/>
    <property type="match status" value="1"/>
</dbReference>
<comment type="subcellular location">
    <subcellularLocation>
        <location evidence="1 7">Nucleus</location>
    </subcellularLocation>
</comment>
<dbReference type="GO" id="GO:0051301">
    <property type="term" value="P:cell division"/>
    <property type="evidence" value="ECO:0007669"/>
    <property type="project" value="UniProtKB-UniRule"/>
</dbReference>
<dbReference type="SMART" id="SM01074">
    <property type="entry name" value="Cdc6_C"/>
    <property type="match status" value="1"/>
</dbReference>
<dbReference type="Gene3D" id="3.40.50.300">
    <property type="entry name" value="P-loop containing nucleotide triphosphate hydrolases"/>
    <property type="match status" value="1"/>
</dbReference>
<gene>
    <name evidence="10" type="ORF">EB796_022104</name>
</gene>
<dbReference type="Proteomes" id="UP000593567">
    <property type="component" value="Unassembled WGS sequence"/>
</dbReference>
<evidence type="ECO:0000256" key="8">
    <source>
        <dbReference type="SAM" id="MobiDB-lite"/>
    </source>
</evidence>
<dbReference type="GO" id="GO:0005634">
    <property type="term" value="C:nucleus"/>
    <property type="evidence" value="ECO:0007669"/>
    <property type="project" value="UniProtKB-SubCell"/>
</dbReference>
<dbReference type="PANTHER" id="PTHR10763">
    <property type="entry name" value="CELL DIVISION CONTROL PROTEIN 6-RELATED"/>
    <property type="match status" value="1"/>
</dbReference>
<evidence type="ECO:0000256" key="4">
    <source>
        <dbReference type="ARBA" id="ARBA00022705"/>
    </source>
</evidence>
<dbReference type="GO" id="GO:0006270">
    <property type="term" value="P:DNA replication initiation"/>
    <property type="evidence" value="ECO:0007669"/>
    <property type="project" value="UniProtKB-UniRule"/>
</dbReference>
<keyword evidence="4" id="KW-0235">DNA replication</keyword>
<dbReference type="GO" id="GO:0003688">
    <property type="term" value="F:DNA replication origin binding"/>
    <property type="evidence" value="ECO:0007669"/>
    <property type="project" value="TreeGrafter"/>
</dbReference>
<proteinExistence type="inferred from homology"/>
<accession>A0A7J7J2A3</accession>
<name>A0A7J7J2A3_BUGNE</name>
<dbReference type="EMBL" id="VXIV02003219">
    <property type="protein sequence ID" value="KAF6019578.1"/>
    <property type="molecule type" value="Genomic_DNA"/>
</dbReference>
<feature type="compositionally biased region" description="Polar residues" evidence="8">
    <location>
        <begin position="87"/>
        <end position="100"/>
    </location>
</feature>
<evidence type="ECO:0000313" key="11">
    <source>
        <dbReference type="Proteomes" id="UP000593567"/>
    </source>
</evidence>
<dbReference type="SUPFAM" id="SSF52540">
    <property type="entry name" value="P-loop containing nucleoside triphosphate hydrolases"/>
    <property type="match status" value="1"/>
</dbReference>
<dbReference type="InterPro" id="IPR054425">
    <property type="entry name" value="Cdc6_ORC1-like_ATPase_lid"/>
</dbReference>
<evidence type="ECO:0000256" key="1">
    <source>
        <dbReference type="ARBA" id="ARBA00004123"/>
    </source>
</evidence>
<dbReference type="PIRSF" id="PIRSF001767">
    <property type="entry name" value="Cdc6"/>
    <property type="match status" value="1"/>
</dbReference>
<evidence type="ECO:0000256" key="3">
    <source>
        <dbReference type="ARBA" id="ARBA00022618"/>
    </source>
</evidence>
<dbReference type="PANTHER" id="PTHR10763:SF26">
    <property type="entry name" value="CELL DIVISION CONTROL PROTEIN 6 HOMOLOG"/>
    <property type="match status" value="1"/>
</dbReference>
<protein>
    <recommendedName>
        <fullName evidence="7">Cell division control protein</fullName>
    </recommendedName>
</protein>
<dbReference type="InterPro" id="IPR027417">
    <property type="entry name" value="P-loop_NTPase"/>
</dbReference>
<dbReference type="Pfam" id="PF09079">
    <property type="entry name" value="WHD_Cdc6"/>
    <property type="match status" value="1"/>
</dbReference>
<dbReference type="Pfam" id="PF22606">
    <property type="entry name" value="Cdc6-ORC-like_ATPase_lid"/>
    <property type="match status" value="1"/>
</dbReference>
<dbReference type="SUPFAM" id="SSF46785">
    <property type="entry name" value="Winged helix' DNA-binding domain"/>
    <property type="match status" value="1"/>
</dbReference>
<comment type="caution">
    <text evidence="10">The sequence shown here is derived from an EMBL/GenBank/DDBJ whole genome shotgun (WGS) entry which is preliminary data.</text>
</comment>
<keyword evidence="5 7" id="KW-0539">Nucleus</keyword>
<keyword evidence="3" id="KW-0132">Cell division</keyword>
<dbReference type="InterPro" id="IPR050311">
    <property type="entry name" value="ORC1/CDC6"/>
</dbReference>
<dbReference type="OrthoDB" id="1926878at2759"/>
<dbReference type="InterPro" id="IPR041664">
    <property type="entry name" value="AAA_16"/>
</dbReference>
<dbReference type="GO" id="GO:0033314">
    <property type="term" value="P:mitotic DNA replication checkpoint signaling"/>
    <property type="evidence" value="ECO:0007669"/>
    <property type="project" value="TreeGrafter"/>
</dbReference>
<evidence type="ECO:0000256" key="7">
    <source>
        <dbReference type="PIRNR" id="PIRNR001767"/>
    </source>
</evidence>
<dbReference type="Pfam" id="PF13191">
    <property type="entry name" value="AAA_16"/>
    <property type="match status" value="1"/>
</dbReference>
<dbReference type="InterPro" id="IPR015163">
    <property type="entry name" value="Cdc6_C"/>
</dbReference>
<dbReference type="Gene3D" id="1.10.8.60">
    <property type="match status" value="1"/>
</dbReference>
<feature type="domain" description="Cdc6 C-terminal" evidence="9">
    <location>
        <begin position="458"/>
        <end position="534"/>
    </location>
</feature>
<organism evidence="10 11">
    <name type="scientific">Bugula neritina</name>
    <name type="common">Brown bryozoan</name>
    <name type="synonym">Sertularia neritina</name>
    <dbReference type="NCBI Taxonomy" id="10212"/>
    <lineage>
        <taxon>Eukaryota</taxon>
        <taxon>Metazoa</taxon>
        <taxon>Spiralia</taxon>
        <taxon>Lophotrochozoa</taxon>
        <taxon>Bryozoa</taxon>
        <taxon>Gymnolaemata</taxon>
        <taxon>Cheilostomatida</taxon>
        <taxon>Flustrina</taxon>
        <taxon>Buguloidea</taxon>
        <taxon>Bugulidae</taxon>
        <taxon>Bugula</taxon>
    </lineage>
</organism>
<feature type="compositionally biased region" description="Polar residues" evidence="8">
    <location>
        <begin position="58"/>
        <end position="76"/>
    </location>
</feature>
<feature type="region of interest" description="Disordered" evidence="8">
    <location>
        <begin position="27"/>
        <end position="103"/>
    </location>
</feature>
<keyword evidence="11" id="KW-1185">Reference proteome</keyword>
<evidence type="ECO:0000256" key="6">
    <source>
        <dbReference type="ARBA" id="ARBA00023306"/>
    </source>
</evidence>
<sequence length="548" mass="60681">MEPLTTIRSWLKVVTLINHIQSRSLLKHPSKRLTSDRQTSDSSPSKRKACFDKEQAPGTPTSCSKKTGETSTTGNRSEMKPCADVMTPQSAKTPTSSASHNKLADTPAARKKLLMTPVQQSSALFEKVKSALHTQQPTEVLCREKEISSINTFIDSRVNGGSAKSLYISGAPGTGKTAVIKHVLQQRSQDIGQTVFINSMTVQSAFAMFKAIAVEMLGSKAAASVRTSKHAEQLIVNHLTSQNSRKLVLLVLDEMDQLDSKHQQVLYTIFEWPSIAKSRLLLIGIANSLDLTDRILPRLNVNIDCRPELLHFQPYTREQIVTVLDSRLQKTPEVYKQVLDRSALTYCARKVSAVAGDMRKALDICRRSLEFTQLSNRKQNLLKLQDEESDPVPLNSSTKPSVTAVGIRQVASVVDEVYGSASSTANPNSFPLQQKLVVSTLLLLMKSSKVKEFTLASSCCVGNYFNMNSSIMKVLDSYCRVCKKQDVAPSDQSEFVSLCQLLECRGLIILKKAKESRLRKISLKMDPKELEFAMQDKLLISSVLDKGL</sequence>
<comment type="function">
    <text evidence="7">Involved in the initiation of DNA replication. Also participates in checkpoint controls that ensure DNA replication is completed before mitosis is initiated.</text>
</comment>
<evidence type="ECO:0000256" key="5">
    <source>
        <dbReference type="ARBA" id="ARBA00023242"/>
    </source>
</evidence>
<evidence type="ECO:0000259" key="9">
    <source>
        <dbReference type="SMART" id="SM01074"/>
    </source>
</evidence>
<dbReference type="InterPro" id="IPR016314">
    <property type="entry name" value="Cdc6/18"/>
</dbReference>
<evidence type="ECO:0000256" key="2">
    <source>
        <dbReference type="ARBA" id="ARBA00006184"/>
    </source>
</evidence>
<dbReference type="Gene3D" id="1.10.10.10">
    <property type="entry name" value="Winged helix-like DNA-binding domain superfamily/Winged helix DNA-binding domain"/>
    <property type="match status" value="1"/>
</dbReference>
<reference evidence="10" key="1">
    <citation type="submission" date="2020-06" db="EMBL/GenBank/DDBJ databases">
        <title>Draft genome of Bugula neritina, a colonial animal packing powerful symbionts and potential medicines.</title>
        <authorList>
            <person name="Rayko M."/>
        </authorList>
    </citation>
    <scope>NUCLEOTIDE SEQUENCE [LARGE SCALE GENOMIC DNA]</scope>
    <source>
        <strain evidence="10">Kwan_BN1</strain>
    </source>
</reference>
<comment type="similarity">
    <text evidence="2 7">Belongs to the CDC6/cdc18 family.</text>
</comment>
<keyword evidence="6" id="KW-0131">Cell cycle</keyword>
<dbReference type="AlphaFoldDB" id="A0A7J7J2A3"/>
<dbReference type="FunFam" id="3.40.50.300:FF:000547">
    <property type="entry name" value="Cell division control protein"/>
    <property type="match status" value="1"/>
</dbReference>
<dbReference type="CDD" id="cd08768">
    <property type="entry name" value="Cdc6_C"/>
    <property type="match status" value="1"/>
</dbReference>
<dbReference type="InterPro" id="IPR036388">
    <property type="entry name" value="WH-like_DNA-bd_sf"/>
</dbReference>
<dbReference type="InterPro" id="IPR036390">
    <property type="entry name" value="WH_DNA-bd_sf"/>
</dbReference>
<evidence type="ECO:0000313" key="10">
    <source>
        <dbReference type="EMBL" id="KAF6019578.1"/>
    </source>
</evidence>